<comment type="similarity">
    <text evidence="2">Belongs to the SLC35F solute transporter family.</text>
</comment>
<name>A0A7D9HG45_PARCT</name>
<protein>
    <recommendedName>
        <fullName evidence="6">Solute carrier family 35 member F5</fullName>
    </recommendedName>
</protein>
<accession>A0A7D9HG45</accession>
<evidence type="ECO:0000313" key="7">
    <source>
        <dbReference type="EMBL" id="CAB3984140.1"/>
    </source>
</evidence>
<dbReference type="Proteomes" id="UP001152795">
    <property type="component" value="Unassembled WGS sequence"/>
</dbReference>
<dbReference type="EMBL" id="CACRXK020000702">
    <property type="protein sequence ID" value="CAB3984140.1"/>
    <property type="molecule type" value="Genomic_DNA"/>
</dbReference>
<gene>
    <name evidence="7" type="ORF">PACLA_8A058171</name>
</gene>
<dbReference type="AlphaFoldDB" id="A0A7D9HG45"/>
<evidence type="ECO:0000256" key="2">
    <source>
        <dbReference type="ARBA" id="ARBA00007863"/>
    </source>
</evidence>
<organism evidence="7 8">
    <name type="scientific">Paramuricea clavata</name>
    <name type="common">Red gorgonian</name>
    <name type="synonym">Violescent sea-whip</name>
    <dbReference type="NCBI Taxonomy" id="317549"/>
    <lineage>
        <taxon>Eukaryota</taxon>
        <taxon>Metazoa</taxon>
        <taxon>Cnidaria</taxon>
        <taxon>Anthozoa</taxon>
        <taxon>Octocorallia</taxon>
        <taxon>Malacalcyonacea</taxon>
        <taxon>Plexauridae</taxon>
        <taxon>Paramuricea</taxon>
    </lineage>
</organism>
<dbReference type="PANTHER" id="PTHR23051:SF0">
    <property type="entry name" value="SOLUTE CARRIER FAMILY 35 MEMBER F5"/>
    <property type="match status" value="1"/>
</dbReference>
<evidence type="ECO:0000256" key="3">
    <source>
        <dbReference type="ARBA" id="ARBA00022692"/>
    </source>
</evidence>
<dbReference type="InterPro" id="IPR037185">
    <property type="entry name" value="EmrE-like"/>
</dbReference>
<sequence length="410" mass="46732">MEDEDEEISNLLKKEEIENDDKTTNYRRLITGGIVLVFVDLLWVGSAELSDFIFHNEGFDKPFFTTYFKTTAFVLYLPWVWMKSLCQKYFTTTKNIPKTKQLPNTSENFFHAINSDKSDDRNEDIYCERPKYLHDNDHSEVVPIQKLPVILVMKIALIFCILWFLATLSYQEALALTSPAAVNILSSSSGLFTLILAAIFQSSQNDRFSYSKLVAVFMSISGIALVTFSDSHQTKGGVNYGAIFSLAGAILYSCYLVLLKLKVPNENQMDIATFFGFVGLFNILFLWPGFCVLHVTNIEKFELPQGWQVWCSLTVNAVFGTVLSEYLWLWGCYLTSSLSATLALGMVMPLTMLTDILRGRIQLSFMFVAGSVPVFLSFFLITYLCHYENWDPVRTGFISLYHRLRRTLSS</sequence>
<dbReference type="GO" id="GO:0016020">
    <property type="term" value="C:membrane"/>
    <property type="evidence" value="ECO:0007669"/>
    <property type="project" value="UniProtKB-SubCell"/>
</dbReference>
<comment type="subcellular location">
    <subcellularLocation>
        <location evidence="1">Membrane</location>
        <topology evidence="1">Multi-pass membrane protein</topology>
    </subcellularLocation>
</comment>
<keyword evidence="3" id="KW-0812">Transmembrane</keyword>
<evidence type="ECO:0000256" key="4">
    <source>
        <dbReference type="ARBA" id="ARBA00022989"/>
    </source>
</evidence>
<evidence type="ECO:0000256" key="5">
    <source>
        <dbReference type="ARBA" id="ARBA00023136"/>
    </source>
</evidence>
<evidence type="ECO:0000313" key="8">
    <source>
        <dbReference type="Proteomes" id="UP001152795"/>
    </source>
</evidence>
<evidence type="ECO:0000256" key="6">
    <source>
        <dbReference type="ARBA" id="ARBA00040744"/>
    </source>
</evidence>
<dbReference type="SUPFAM" id="SSF103481">
    <property type="entry name" value="Multidrug resistance efflux transporter EmrE"/>
    <property type="match status" value="1"/>
</dbReference>
<dbReference type="PANTHER" id="PTHR23051">
    <property type="entry name" value="SOLUTE CARRIER FAMILY 35, MEMBER F5"/>
    <property type="match status" value="1"/>
</dbReference>
<keyword evidence="5" id="KW-0472">Membrane</keyword>
<keyword evidence="4" id="KW-1133">Transmembrane helix</keyword>
<dbReference type="OrthoDB" id="10041630at2759"/>
<comment type="caution">
    <text evidence="7">The sequence shown here is derived from an EMBL/GenBank/DDBJ whole genome shotgun (WGS) entry which is preliminary data.</text>
</comment>
<reference evidence="7" key="1">
    <citation type="submission" date="2020-04" db="EMBL/GenBank/DDBJ databases">
        <authorList>
            <person name="Alioto T."/>
            <person name="Alioto T."/>
            <person name="Gomez Garrido J."/>
        </authorList>
    </citation>
    <scope>NUCLEOTIDE SEQUENCE</scope>
    <source>
        <strain evidence="7">A484AB</strain>
    </source>
</reference>
<evidence type="ECO:0000256" key="1">
    <source>
        <dbReference type="ARBA" id="ARBA00004141"/>
    </source>
</evidence>
<keyword evidence="8" id="KW-1185">Reference proteome</keyword>
<proteinExistence type="inferred from homology"/>